<proteinExistence type="predicted"/>
<dbReference type="RefSeq" id="WP_379018773.1">
    <property type="nucleotide sequence ID" value="NZ_JBHUGY010000019.1"/>
</dbReference>
<dbReference type="EMBL" id="JBHUGY010000019">
    <property type="protein sequence ID" value="MFD2053750.1"/>
    <property type="molecule type" value="Genomic_DNA"/>
</dbReference>
<name>A0ABW4WAS7_9HYPH</name>
<comment type="caution">
    <text evidence="3">The sequence shown here is derived from an EMBL/GenBank/DDBJ whole genome shotgun (WGS) entry which is preliminary data.</text>
</comment>
<evidence type="ECO:0000259" key="2">
    <source>
        <dbReference type="Pfam" id="PF20298"/>
    </source>
</evidence>
<evidence type="ECO:0000313" key="3">
    <source>
        <dbReference type="EMBL" id="MFD2053750.1"/>
    </source>
</evidence>
<feature type="region of interest" description="Disordered" evidence="1">
    <location>
        <begin position="50"/>
        <end position="80"/>
    </location>
</feature>
<dbReference type="Pfam" id="PF20298">
    <property type="entry name" value="E2-ntca"/>
    <property type="match status" value="1"/>
</dbReference>
<organism evidence="3 4">
    <name type="scientific">Mesorhizobium calcicola</name>
    <dbReference type="NCBI Taxonomy" id="1300310"/>
    <lineage>
        <taxon>Bacteria</taxon>
        <taxon>Pseudomonadati</taxon>
        <taxon>Pseudomonadota</taxon>
        <taxon>Alphaproteobacteria</taxon>
        <taxon>Hyphomicrobiales</taxon>
        <taxon>Phyllobacteriaceae</taxon>
        <taxon>Mesorhizobium</taxon>
    </lineage>
</organism>
<dbReference type="InterPro" id="IPR046891">
    <property type="entry name" value="E2-ntca"/>
</dbReference>
<feature type="domain" description="Prokaryotic E2" evidence="2">
    <location>
        <begin position="3"/>
        <end position="26"/>
    </location>
</feature>
<keyword evidence="4" id="KW-1185">Reference proteome</keyword>
<sequence>MVPGNAFPAFCPERHLNEDSSFCLATGAGLGLSVAQPGDRVVGASGAVLASPKGSREGHAVGPRGRRSPTAMSVRIKLLP</sequence>
<evidence type="ECO:0000313" key="4">
    <source>
        <dbReference type="Proteomes" id="UP001597349"/>
    </source>
</evidence>
<protein>
    <submittedName>
        <fullName evidence="3">E2 domain-containing protein</fullName>
    </submittedName>
</protein>
<dbReference type="Proteomes" id="UP001597349">
    <property type="component" value="Unassembled WGS sequence"/>
</dbReference>
<reference evidence="4" key="1">
    <citation type="journal article" date="2019" name="Int. J. Syst. Evol. Microbiol.">
        <title>The Global Catalogue of Microorganisms (GCM) 10K type strain sequencing project: providing services to taxonomists for standard genome sequencing and annotation.</title>
        <authorList>
            <consortium name="The Broad Institute Genomics Platform"/>
            <consortium name="The Broad Institute Genome Sequencing Center for Infectious Disease"/>
            <person name="Wu L."/>
            <person name="Ma J."/>
        </authorList>
    </citation>
    <scope>NUCLEOTIDE SEQUENCE [LARGE SCALE GENOMIC DNA]</scope>
    <source>
        <strain evidence="4">CGMCC 1.16226</strain>
    </source>
</reference>
<gene>
    <name evidence="3" type="ORF">ACFSQT_11845</name>
</gene>
<evidence type="ECO:0000256" key="1">
    <source>
        <dbReference type="SAM" id="MobiDB-lite"/>
    </source>
</evidence>
<accession>A0ABW4WAS7</accession>